<evidence type="ECO:0000313" key="3">
    <source>
        <dbReference type="EMBL" id="ACV63041.1"/>
    </source>
</evidence>
<dbReference type="STRING" id="485916.Dtox_2224"/>
<sequence length="399" mass="46285">MKKQKKFNGERLKSARMYNGYTLTELSKITNISKQSLSLYENGNNKPEWDNISKISVALGFPRDFFLQESDFKVSTDATYFRALTSVTKKDRTAQKIKLEYLSQIYLTLFEYIDFPSLKIPYIDFSLTEVFETDEELQNIEDVADKIRKYWGLGSEPILDLRYILESNGMIVTSFDADAEKIDAFSQRTNVNKGEVYLIAISAYGQTIARARFDMAHELGHILLHPWSEDLELISKEEFRARERQANIFAGAFLLPKETFRQDVSPYPTTLDYYLHLKKKWNVSIAAMIYRAYQLKVVTNNQFQYLMRQLSKNGWRKNEPLDTEYKLQNNILQSAVDMLINNNVFSGKQLLAELAQKGLSMYPEQIEDLLCLKHGTLSKGEEDKSQIIHLKDYIPPSAR</sequence>
<feature type="domain" description="HTH cro/C1-type" evidence="2">
    <location>
        <begin position="12"/>
        <end position="66"/>
    </location>
</feature>
<dbReference type="OrthoDB" id="9816277at2"/>
<gene>
    <name evidence="3" type="ordered locus">Dtox_2224</name>
</gene>
<dbReference type="InterPro" id="IPR010359">
    <property type="entry name" value="IrrE_HExxH"/>
</dbReference>
<dbReference type="SMART" id="SM00530">
    <property type="entry name" value="HTH_XRE"/>
    <property type="match status" value="1"/>
</dbReference>
<dbReference type="PANTHER" id="PTHR43236:SF1">
    <property type="entry name" value="BLL7220 PROTEIN"/>
    <property type="match status" value="1"/>
</dbReference>
<dbReference type="eggNOG" id="COG2856">
    <property type="taxonomic scope" value="Bacteria"/>
</dbReference>
<dbReference type="PROSITE" id="PS50943">
    <property type="entry name" value="HTH_CROC1"/>
    <property type="match status" value="1"/>
</dbReference>
<dbReference type="Pfam" id="PF06114">
    <property type="entry name" value="Peptidase_M78"/>
    <property type="match status" value="1"/>
</dbReference>
<dbReference type="HOGENOM" id="CLU_053651_1_1_9"/>
<dbReference type="InterPro" id="IPR001387">
    <property type="entry name" value="Cro/C1-type_HTH"/>
</dbReference>
<dbReference type="Pfam" id="PF01381">
    <property type="entry name" value="HTH_3"/>
    <property type="match status" value="1"/>
</dbReference>
<name>C8VZR3_DESAS</name>
<accession>C8VZR3</accession>
<keyword evidence="4" id="KW-1185">Reference proteome</keyword>
<comment type="similarity">
    <text evidence="1">Belongs to the short-chain fatty acyl-CoA assimilation regulator (ScfR) family.</text>
</comment>
<dbReference type="InterPro" id="IPR010982">
    <property type="entry name" value="Lambda_DNA-bd_dom_sf"/>
</dbReference>
<reference evidence="3 4" key="1">
    <citation type="journal article" date="2009" name="Stand. Genomic Sci.">
        <title>Complete genome sequence of Desulfotomaculum acetoxidans type strain (5575).</title>
        <authorList>
            <person name="Spring S."/>
            <person name="Lapidus A."/>
            <person name="Schroder M."/>
            <person name="Gleim D."/>
            <person name="Sims D."/>
            <person name="Meincke L."/>
            <person name="Glavina Del Rio T."/>
            <person name="Tice H."/>
            <person name="Copeland A."/>
            <person name="Cheng J.F."/>
            <person name="Lucas S."/>
            <person name="Chen F."/>
            <person name="Nolan M."/>
            <person name="Bruce D."/>
            <person name="Goodwin L."/>
            <person name="Pitluck S."/>
            <person name="Ivanova N."/>
            <person name="Mavromatis K."/>
            <person name="Mikhailova N."/>
            <person name="Pati A."/>
            <person name="Chen A."/>
            <person name="Palaniappan K."/>
            <person name="Land M."/>
            <person name="Hauser L."/>
            <person name="Chang Y.J."/>
            <person name="Jeffries C.D."/>
            <person name="Chain P."/>
            <person name="Saunders E."/>
            <person name="Brettin T."/>
            <person name="Detter J.C."/>
            <person name="Goker M."/>
            <person name="Bristow J."/>
            <person name="Eisen J.A."/>
            <person name="Markowitz V."/>
            <person name="Hugenholtz P."/>
            <person name="Kyrpides N.C."/>
            <person name="Klenk H.P."/>
            <person name="Han C."/>
        </authorList>
    </citation>
    <scope>NUCLEOTIDE SEQUENCE [LARGE SCALE GENOMIC DNA]</scope>
    <source>
        <strain evidence="4">ATCC 49208 / DSM 771 / VKM B-1644</strain>
    </source>
</reference>
<protein>
    <recommendedName>
        <fullName evidence="2">HTH cro/C1-type domain-containing protein</fullName>
    </recommendedName>
</protein>
<dbReference type="EMBL" id="CP001720">
    <property type="protein sequence ID" value="ACV63041.1"/>
    <property type="molecule type" value="Genomic_DNA"/>
</dbReference>
<proteinExistence type="inferred from homology"/>
<evidence type="ECO:0000259" key="2">
    <source>
        <dbReference type="PROSITE" id="PS50943"/>
    </source>
</evidence>
<evidence type="ECO:0000313" key="4">
    <source>
        <dbReference type="Proteomes" id="UP000002217"/>
    </source>
</evidence>
<dbReference type="eggNOG" id="COG1396">
    <property type="taxonomic scope" value="Bacteria"/>
</dbReference>
<dbReference type="AlphaFoldDB" id="C8VZR3"/>
<dbReference type="Gene3D" id="1.10.260.40">
    <property type="entry name" value="lambda repressor-like DNA-binding domains"/>
    <property type="match status" value="1"/>
</dbReference>
<dbReference type="SUPFAM" id="SSF47413">
    <property type="entry name" value="lambda repressor-like DNA-binding domains"/>
    <property type="match status" value="1"/>
</dbReference>
<dbReference type="Proteomes" id="UP000002217">
    <property type="component" value="Chromosome"/>
</dbReference>
<dbReference type="InterPro" id="IPR052345">
    <property type="entry name" value="Rad_response_metalloprotease"/>
</dbReference>
<dbReference type="Gene3D" id="1.10.10.2910">
    <property type="match status" value="1"/>
</dbReference>
<dbReference type="KEGG" id="dae:Dtox_2224"/>
<dbReference type="PANTHER" id="PTHR43236">
    <property type="entry name" value="ANTITOXIN HIGA1"/>
    <property type="match status" value="1"/>
</dbReference>
<dbReference type="CDD" id="cd00093">
    <property type="entry name" value="HTH_XRE"/>
    <property type="match status" value="1"/>
</dbReference>
<dbReference type="RefSeq" id="WP_015757744.1">
    <property type="nucleotide sequence ID" value="NC_013216.1"/>
</dbReference>
<dbReference type="GO" id="GO:0003677">
    <property type="term" value="F:DNA binding"/>
    <property type="evidence" value="ECO:0007669"/>
    <property type="project" value="InterPro"/>
</dbReference>
<evidence type="ECO:0000256" key="1">
    <source>
        <dbReference type="ARBA" id="ARBA00007227"/>
    </source>
</evidence>
<organism evidence="3 4">
    <name type="scientific">Desulfofarcimen acetoxidans (strain ATCC 49208 / DSM 771 / KCTC 5769 / VKM B-1644 / 5575)</name>
    <name type="common">Desulfotomaculum acetoxidans</name>
    <dbReference type="NCBI Taxonomy" id="485916"/>
    <lineage>
        <taxon>Bacteria</taxon>
        <taxon>Bacillati</taxon>
        <taxon>Bacillota</taxon>
        <taxon>Clostridia</taxon>
        <taxon>Eubacteriales</taxon>
        <taxon>Peptococcaceae</taxon>
        <taxon>Desulfofarcimen</taxon>
    </lineage>
</organism>